<dbReference type="AlphaFoldDB" id="A0A6B0S6N4"/>
<comment type="caution">
    <text evidence="1">The sequence shown here is derived from an EMBL/GenBank/DDBJ whole genome shotgun (WGS) entry which is preliminary data.</text>
</comment>
<sequence length="107" mass="11828">MAVESKEMLNRGRSGGEYRCCCDGSLCRGTPGAHVGRRHPVATKGAPGRCGLRGSRRNGGLVVVTKPLGILSTSQIQTCPYLRLRRHGRRYAGFPDPVKRWWEGRHL</sequence>
<organism evidence="1 2">
    <name type="scientific">Bos mutus</name>
    <name type="common">wild yak</name>
    <dbReference type="NCBI Taxonomy" id="72004"/>
    <lineage>
        <taxon>Eukaryota</taxon>
        <taxon>Metazoa</taxon>
        <taxon>Chordata</taxon>
        <taxon>Craniata</taxon>
        <taxon>Vertebrata</taxon>
        <taxon>Euteleostomi</taxon>
        <taxon>Mammalia</taxon>
        <taxon>Eutheria</taxon>
        <taxon>Laurasiatheria</taxon>
        <taxon>Artiodactyla</taxon>
        <taxon>Ruminantia</taxon>
        <taxon>Pecora</taxon>
        <taxon>Bovidae</taxon>
        <taxon>Bovinae</taxon>
        <taxon>Bos</taxon>
    </lineage>
</organism>
<dbReference type="EMBL" id="VBQZ03000142">
    <property type="protein sequence ID" value="MXQ95656.1"/>
    <property type="molecule type" value="Genomic_DNA"/>
</dbReference>
<dbReference type="Proteomes" id="UP000322234">
    <property type="component" value="Unassembled WGS sequence"/>
</dbReference>
<name>A0A6B0S6N4_9CETA</name>
<gene>
    <name evidence="1" type="ORF">E5288_WYG010801</name>
</gene>
<protein>
    <submittedName>
        <fullName evidence="1">Uncharacterized protein</fullName>
    </submittedName>
</protein>
<accession>A0A6B0S6N4</accession>
<keyword evidence="2" id="KW-1185">Reference proteome</keyword>
<proteinExistence type="predicted"/>
<evidence type="ECO:0000313" key="1">
    <source>
        <dbReference type="EMBL" id="MXQ95656.1"/>
    </source>
</evidence>
<reference evidence="1" key="1">
    <citation type="submission" date="2019-10" db="EMBL/GenBank/DDBJ databases">
        <title>The sequence and de novo assembly of the wild yak genome.</title>
        <authorList>
            <person name="Liu Y."/>
        </authorList>
    </citation>
    <scope>NUCLEOTIDE SEQUENCE [LARGE SCALE GENOMIC DNA]</scope>
    <source>
        <strain evidence="1">WY2019</strain>
    </source>
</reference>
<evidence type="ECO:0000313" key="2">
    <source>
        <dbReference type="Proteomes" id="UP000322234"/>
    </source>
</evidence>